<dbReference type="AlphaFoldDB" id="A0A5B8UJ05"/>
<dbReference type="EMBL" id="CP042433">
    <property type="protein sequence ID" value="QEC56376.1"/>
    <property type="molecule type" value="Genomic_DNA"/>
</dbReference>
<dbReference type="Proteomes" id="UP000321204">
    <property type="component" value="Chromosome"/>
</dbReference>
<sequence>MKTLPLLTLTFLFGCNSVSEHIEQQVDSNIETAKQDMNAEIEKSKEEFREAYQLAEKSNSDKFGLQNLQTFKTTFTSTDNYLDSLKTEMDGLNDKDVHTVELVKSIFLYKGAGDSIINKLNRTIAIGKAVARTEKQKVAIKAMNDSLGIAPNPDRWKEQTFGLTGPLGASMVLYGLRTELYAIGMKTLTDW</sequence>
<dbReference type="RefSeq" id="WP_146786966.1">
    <property type="nucleotide sequence ID" value="NZ_BAABIO010000001.1"/>
</dbReference>
<dbReference type="PROSITE" id="PS51257">
    <property type="entry name" value="PROKAR_LIPOPROTEIN"/>
    <property type="match status" value="1"/>
</dbReference>
<evidence type="ECO:0000313" key="2">
    <source>
        <dbReference type="Proteomes" id="UP000321204"/>
    </source>
</evidence>
<proteinExistence type="predicted"/>
<reference evidence="1 2" key="1">
    <citation type="journal article" date="2015" name="Int. J. Syst. Evol. Microbiol.">
        <title>Flavisolibacter ginsenosidimutans sp. nov., with ginsenoside-converting activity isolated from soil used for cultivating ginseng.</title>
        <authorList>
            <person name="Zhao Y."/>
            <person name="Liu Q."/>
            <person name="Kang M.S."/>
            <person name="Jin F."/>
            <person name="Yu H."/>
            <person name="Im W.T."/>
        </authorList>
    </citation>
    <scope>NUCLEOTIDE SEQUENCE [LARGE SCALE GENOMIC DNA]</scope>
    <source>
        <strain evidence="1 2">Gsoil 636</strain>
    </source>
</reference>
<dbReference type="KEGG" id="fgg:FSB75_10900"/>
<dbReference type="OrthoDB" id="685600at2"/>
<keyword evidence="2" id="KW-1185">Reference proteome</keyword>
<name>A0A5B8UJ05_9BACT</name>
<gene>
    <name evidence="1" type="ORF">FSB75_10900</name>
</gene>
<organism evidence="1 2">
    <name type="scientific">Flavisolibacter ginsenosidimutans</name>
    <dbReference type="NCBI Taxonomy" id="661481"/>
    <lineage>
        <taxon>Bacteria</taxon>
        <taxon>Pseudomonadati</taxon>
        <taxon>Bacteroidota</taxon>
        <taxon>Chitinophagia</taxon>
        <taxon>Chitinophagales</taxon>
        <taxon>Chitinophagaceae</taxon>
        <taxon>Flavisolibacter</taxon>
    </lineage>
</organism>
<protein>
    <recommendedName>
        <fullName evidence="3">Gliding motility-associated protein GldM N-terminal domain-containing protein</fullName>
    </recommendedName>
</protein>
<evidence type="ECO:0008006" key="3">
    <source>
        <dbReference type="Google" id="ProtNLM"/>
    </source>
</evidence>
<accession>A0A5B8UJ05</accession>
<evidence type="ECO:0000313" key="1">
    <source>
        <dbReference type="EMBL" id="QEC56376.1"/>
    </source>
</evidence>